<proteinExistence type="predicted"/>
<organism evidence="1 2">
    <name type="scientific">Actinomyces urogenitalis DORA_12</name>
    <dbReference type="NCBI Taxonomy" id="1403939"/>
    <lineage>
        <taxon>Bacteria</taxon>
        <taxon>Bacillati</taxon>
        <taxon>Actinomycetota</taxon>
        <taxon>Actinomycetes</taxon>
        <taxon>Actinomycetales</taxon>
        <taxon>Actinomycetaceae</taxon>
        <taxon>Actinomyces</taxon>
    </lineage>
</organism>
<reference evidence="1 2" key="1">
    <citation type="submission" date="2013-12" db="EMBL/GenBank/DDBJ databases">
        <title>A Varibaculum cambriense genome reconstructed from a premature infant gut community with otherwise low bacterial novelty that shifts toward anaerobic metabolism during the third week of life.</title>
        <authorList>
            <person name="Brown C.T."/>
            <person name="Sharon I."/>
            <person name="Thomas B.C."/>
            <person name="Castelle C.J."/>
            <person name="Morowitz M.J."/>
            <person name="Banfield J.F."/>
        </authorList>
    </citation>
    <scope>NUCLEOTIDE SEQUENCE [LARGE SCALE GENOMIC DNA]</scope>
    <source>
        <strain evidence="2">DORA_12</strain>
    </source>
</reference>
<evidence type="ECO:0000313" key="1">
    <source>
        <dbReference type="EMBL" id="ETJ07006.1"/>
    </source>
</evidence>
<name>W1VMT1_9ACTO</name>
<feature type="non-terminal residue" evidence="1">
    <location>
        <position position="1"/>
    </location>
</feature>
<dbReference type="AlphaFoldDB" id="W1VMT1"/>
<dbReference type="PATRIC" id="fig|1403939.3.peg.154"/>
<evidence type="ECO:0000313" key="2">
    <source>
        <dbReference type="Proteomes" id="UP000018852"/>
    </source>
</evidence>
<protein>
    <submittedName>
        <fullName evidence="1">Lactose ABC superfamily ATP binding cassette transporter, membrane protein</fullName>
    </submittedName>
</protein>
<dbReference type="Proteomes" id="UP000018852">
    <property type="component" value="Unassembled WGS sequence"/>
</dbReference>
<sequence length="67" mass="7081">EPVEFYGGQTVYADVVDFGKKVPSINTGVYYYEGRDAISAAVTQIVGGADPAEALKSAEETTKFAMG</sequence>
<gene>
    <name evidence="1" type="ORF">Q605_AUC00164G0002</name>
</gene>
<accession>W1VMT1</accession>
<dbReference type="EMBL" id="AZLV01000164">
    <property type="protein sequence ID" value="ETJ07006.1"/>
    <property type="molecule type" value="Genomic_DNA"/>
</dbReference>
<comment type="caution">
    <text evidence="1">The sequence shown here is derived from an EMBL/GenBank/DDBJ whole genome shotgun (WGS) entry which is preliminary data.</text>
</comment>